<dbReference type="PANTHER" id="PTHR32432:SF3">
    <property type="entry name" value="ETHANOLAMINE UTILIZATION PROTEIN EUTJ"/>
    <property type="match status" value="1"/>
</dbReference>
<accession>A0ABT2EA14</accession>
<protein>
    <submittedName>
        <fullName evidence="1">Pilus assembly protein PilM</fullName>
    </submittedName>
</protein>
<dbReference type="Pfam" id="PF11104">
    <property type="entry name" value="PilM_2"/>
    <property type="match status" value="1"/>
</dbReference>
<evidence type="ECO:0000313" key="2">
    <source>
        <dbReference type="Proteomes" id="UP001165542"/>
    </source>
</evidence>
<dbReference type="SUPFAM" id="SSF53067">
    <property type="entry name" value="Actin-like ATPase domain"/>
    <property type="match status" value="1"/>
</dbReference>
<comment type="caution">
    <text evidence="1">The sequence shown here is derived from an EMBL/GenBank/DDBJ whole genome shotgun (WGS) entry which is preliminary data.</text>
</comment>
<evidence type="ECO:0000313" key="1">
    <source>
        <dbReference type="EMBL" id="MCS2608410.1"/>
    </source>
</evidence>
<keyword evidence="2" id="KW-1185">Reference proteome</keyword>
<dbReference type="Gene3D" id="3.30.420.40">
    <property type="match status" value="1"/>
</dbReference>
<dbReference type="InterPro" id="IPR043129">
    <property type="entry name" value="ATPase_NBD"/>
</dbReference>
<dbReference type="PANTHER" id="PTHR32432">
    <property type="entry name" value="CELL DIVISION PROTEIN FTSA-RELATED"/>
    <property type="match status" value="1"/>
</dbReference>
<dbReference type="EMBL" id="JAJISC010000002">
    <property type="protein sequence ID" value="MCS2608410.1"/>
    <property type="molecule type" value="Genomic_DNA"/>
</dbReference>
<name>A0ABT2EA14_9GAMM</name>
<reference evidence="1" key="1">
    <citation type="submission" date="2021-11" db="EMBL/GenBank/DDBJ databases">
        <title>Halomonas sp., isolated from a coastal aquaculture zone in Dongshan Bay.</title>
        <authorList>
            <person name="Lin W."/>
        </authorList>
    </citation>
    <scope>NUCLEOTIDE SEQUENCE</scope>
    <source>
        <strain evidence="1">Yzlin-01</strain>
    </source>
</reference>
<proteinExistence type="predicted"/>
<dbReference type="InterPro" id="IPR005883">
    <property type="entry name" value="PilM"/>
</dbReference>
<dbReference type="Proteomes" id="UP001165542">
    <property type="component" value="Unassembled WGS sequence"/>
</dbReference>
<dbReference type="RefSeq" id="WP_259034922.1">
    <property type="nucleotide sequence ID" value="NZ_JAJISC010000002.1"/>
</dbReference>
<organism evidence="1 2">
    <name type="scientific">Halomonas dongshanensis</name>
    <dbReference type="NCBI Taxonomy" id="2890835"/>
    <lineage>
        <taxon>Bacteria</taxon>
        <taxon>Pseudomonadati</taxon>
        <taxon>Pseudomonadota</taxon>
        <taxon>Gammaproteobacteria</taxon>
        <taxon>Oceanospirillales</taxon>
        <taxon>Halomonadaceae</taxon>
        <taxon>Halomonas</taxon>
    </lineage>
</organism>
<dbReference type="InterPro" id="IPR050696">
    <property type="entry name" value="FtsA/MreB"/>
</dbReference>
<gene>
    <name evidence="1" type="ORF">LLY24_03615</name>
</gene>
<sequence length="322" mass="34296">MRRLSFFNALIGIDITSTSIRLLELGRRHGRTCVKRYALCPLPADAVVDERIHDADALARGLREAVKMSGTRCRYAAVAVPASAAWITTLRCPAGLDDITLETYIAAEFDHHAPFAFTDAAFDFQRLAFDEPTDELPVTLAACHQREIEALDDVLHAAGLIPAVIDIAPLALARGAALSSHLAPQAILLLESSHSLFCVLDGGQVIHQQQAAPLADYSSDDTALNASLGALLTRLLSLYAAHSLRQTPDMPAPGMPNEVLLAGTLAARIDVADASLTTLGVPLALAAPFAAMDVHPRLDAKALVLRAPQWVMAAGLAARRPT</sequence>